<keyword evidence="4" id="KW-1185">Reference proteome</keyword>
<gene>
    <name evidence="2" type="ORF">BRADI_1g46493v3</name>
</gene>
<organism evidence="2">
    <name type="scientific">Brachypodium distachyon</name>
    <name type="common">Purple false brome</name>
    <name type="synonym">Trachynia distachya</name>
    <dbReference type="NCBI Taxonomy" id="15368"/>
    <lineage>
        <taxon>Eukaryota</taxon>
        <taxon>Viridiplantae</taxon>
        <taxon>Streptophyta</taxon>
        <taxon>Embryophyta</taxon>
        <taxon>Tracheophyta</taxon>
        <taxon>Spermatophyta</taxon>
        <taxon>Magnoliopsida</taxon>
        <taxon>Liliopsida</taxon>
        <taxon>Poales</taxon>
        <taxon>Poaceae</taxon>
        <taxon>BOP clade</taxon>
        <taxon>Pooideae</taxon>
        <taxon>Stipodae</taxon>
        <taxon>Brachypodieae</taxon>
        <taxon>Brachypodium</taxon>
    </lineage>
</organism>
<dbReference type="Gramene" id="PNT76259">
    <property type="protein sequence ID" value="PNT76259"/>
    <property type="gene ID" value="BRADI_1g46493v3"/>
</dbReference>
<dbReference type="EMBL" id="CM000880">
    <property type="protein sequence ID" value="PNT76259.1"/>
    <property type="molecule type" value="Genomic_DNA"/>
</dbReference>
<protein>
    <submittedName>
        <fullName evidence="2 3">Uncharacterized protein</fullName>
    </submittedName>
</protein>
<dbReference type="AlphaFoldDB" id="A0A2K2DPN6"/>
<evidence type="ECO:0000313" key="2">
    <source>
        <dbReference type="EMBL" id="PNT76259.1"/>
    </source>
</evidence>
<sequence>MERPETPRALVWCLRFDRAAEDVVPPVDFQLSSGPGRGTTRPGQAGRSAPRVKERVPCLAASTTGIIVGSQRGPGSDSGSFLLPVRMHEVKIRPNCLGSCVFALRSTRADTVY</sequence>
<reference evidence="3" key="3">
    <citation type="submission" date="2018-08" db="UniProtKB">
        <authorList>
            <consortium name="EnsemblPlants"/>
        </authorList>
    </citation>
    <scope>IDENTIFICATION</scope>
    <source>
        <strain evidence="3">cv. Bd21</strain>
    </source>
</reference>
<dbReference type="InParanoid" id="A0A2K2DPN6"/>
<reference evidence="2" key="2">
    <citation type="submission" date="2017-06" db="EMBL/GenBank/DDBJ databases">
        <title>WGS assembly of Brachypodium distachyon.</title>
        <authorList>
            <consortium name="The International Brachypodium Initiative"/>
            <person name="Lucas S."/>
            <person name="Harmon-Smith M."/>
            <person name="Lail K."/>
            <person name="Tice H."/>
            <person name="Grimwood J."/>
            <person name="Bruce D."/>
            <person name="Barry K."/>
            <person name="Shu S."/>
            <person name="Lindquist E."/>
            <person name="Wang M."/>
            <person name="Pitluck S."/>
            <person name="Vogel J.P."/>
            <person name="Garvin D.F."/>
            <person name="Mockler T.C."/>
            <person name="Schmutz J."/>
            <person name="Rokhsar D."/>
            <person name="Bevan M.W."/>
        </authorList>
    </citation>
    <scope>NUCLEOTIDE SEQUENCE</scope>
    <source>
        <strain evidence="2">Bd21</strain>
    </source>
</reference>
<accession>A0A2K2DPN6</accession>
<evidence type="ECO:0000256" key="1">
    <source>
        <dbReference type="SAM" id="MobiDB-lite"/>
    </source>
</evidence>
<proteinExistence type="predicted"/>
<dbReference type="Proteomes" id="UP000008810">
    <property type="component" value="Chromosome 1"/>
</dbReference>
<evidence type="ECO:0000313" key="4">
    <source>
        <dbReference type="Proteomes" id="UP000008810"/>
    </source>
</evidence>
<dbReference type="EnsemblPlants" id="PNT76259">
    <property type="protein sequence ID" value="PNT76259"/>
    <property type="gene ID" value="BRADI_1g46493v3"/>
</dbReference>
<feature type="region of interest" description="Disordered" evidence="1">
    <location>
        <begin position="27"/>
        <end position="54"/>
    </location>
</feature>
<evidence type="ECO:0000313" key="3">
    <source>
        <dbReference type="EnsemblPlants" id="PNT76259"/>
    </source>
</evidence>
<name>A0A2K2DPN6_BRADI</name>
<reference evidence="2 3" key="1">
    <citation type="journal article" date="2010" name="Nature">
        <title>Genome sequencing and analysis of the model grass Brachypodium distachyon.</title>
        <authorList>
            <consortium name="International Brachypodium Initiative"/>
        </authorList>
    </citation>
    <scope>NUCLEOTIDE SEQUENCE [LARGE SCALE GENOMIC DNA]</scope>
    <source>
        <strain evidence="2 3">Bd21</strain>
    </source>
</reference>